<gene>
    <name evidence="1" type="ORF">C8D90_102492</name>
</gene>
<proteinExistence type="predicted"/>
<name>A0A370R293_9GAMM</name>
<keyword evidence="2" id="KW-1185">Reference proteome</keyword>
<comment type="caution">
    <text evidence="1">The sequence shown here is derived from an EMBL/GenBank/DDBJ whole genome shotgun (WGS) entry which is preliminary data.</text>
</comment>
<dbReference type="Proteomes" id="UP000254848">
    <property type="component" value="Unassembled WGS sequence"/>
</dbReference>
<protein>
    <submittedName>
        <fullName evidence="1">Uncharacterized protein</fullName>
    </submittedName>
</protein>
<evidence type="ECO:0000313" key="1">
    <source>
        <dbReference type="EMBL" id="RDK96005.1"/>
    </source>
</evidence>
<sequence>MNKVAVTINAESINKIDEASVENLALIFSMSERWGVCRNCCRLKQ</sequence>
<evidence type="ECO:0000313" key="2">
    <source>
        <dbReference type="Proteomes" id="UP000254848"/>
    </source>
</evidence>
<dbReference type="AlphaFoldDB" id="A0A370R293"/>
<reference evidence="1 2" key="1">
    <citation type="submission" date="2018-07" db="EMBL/GenBank/DDBJ databases">
        <title>Genomic Encyclopedia of Type Strains, Phase IV (KMG-IV): sequencing the most valuable type-strain genomes for metagenomic binning, comparative biology and taxonomic classification.</title>
        <authorList>
            <person name="Goeker M."/>
        </authorList>
    </citation>
    <scope>NUCLEOTIDE SEQUENCE [LARGE SCALE GENOMIC DNA]</scope>
    <source>
        <strain evidence="1 2">DSM 103736</strain>
    </source>
</reference>
<organism evidence="1 2">
    <name type="scientific">Enterobacillus tribolii</name>
    <dbReference type="NCBI Taxonomy" id="1487935"/>
    <lineage>
        <taxon>Bacteria</taxon>
        <taxon>Pseudomonadati</taxon>
        <taxon>Pseudomonadota</taxon>
        <taxon>Gammaproteobacteria</taxon>
        <taxon>Enterobacterales</taxon>
        <taxon>Hafniaceae</taxon>
        <taxon>Enterobacillus</taxon>
    </lineage>
</organism>
<dbReference type="EMBL" id="QRAP01000002">
    <property type="protein sequence ID" value="RDK96005.1"/>
    <property type="molecule type" value="Genomic_DNA"/>
</dbReference>
<accession>A0A370R293</accession>